<sequence>MFSSSLVALLPLLSFTPRTLAAPVPLFGINLGEGSEATGNPTPISQSTITDDLLRPALFARTAYCPSSTLTDWSCGAPCNALPGVNVFTAGGDDGEIPFYYVASDPQTQTIVVAHEGTDPENFYSDLNDIKFSQVAINATRFPQAGSNVQVHDGFQETQGRTADTILSTVQSALASTGYTNVLVTGHSLGAAVASLDAAMLKMALPSNIEIGSVVFGLPRVGNQEWADLVGSLLPSFTHVTNQNDPVPRVPPRALSFVQPVGEAHITAVNNSTGDATMEECPGQENEVRAFRRAVV</sequence>
<protein>
    <submittedName>
        <fullName evidence="7">Alpha/beta-hydrolase</fullName>
    </submittedName>
</protein>
<comment type="catalytic activity">
    <reaction evidence="3">
        <text>a diacylglycerol + H2O = a monoacylglycerol + a fatty acid + H(+)</text>
        <dbReference type="Rhea" id="RHEA:32731"/>
        <dbReference type="ChEBI" id="CHEBI:15377"/>
        <dbReference type="ChEBI" id="CHEBI:15378"/>
        <dbReference type="ChEBI" id="CHEBI:17408"/>
        <dbReference type="ChEBI" id="CHEBI:18035"/>
        <dbReference type="ChEBI" id="CHEBI:28868"/>
    </reaction>
</comment>
<evidence type="ECO:0000256" key="2">
    <source>
        <dbReference type="ARBA" id="ARBA00043996"/>
    </source>
</evidence>
<evidence type="ECO:0000256" key="3">
    <source>
        <dbReference type="ARBA" id="ARBA00047591"/>
    </source>
</evidence>
<dbReference type="Proteomes" id="UP000218811">
    <property type="component" value="Unassembled WGS sequence"/>
</dbReference>
<feature type="signal peptide" evidence="5">
    <location>
        <begin position="1"/>
        <end position="21"/>
    </location>
</feature>
<gene>
    <name evidence="7" type="ORF">WOLCODRAFT_82182</name>
</gene>
<evidence type="ECO:0000313" key="7">
    <source>
        <dbReference type="EMBL" id="PCH36507.1"/>
    </source>
</evidence>
<dbReference type="STRING" id="742152.A0A2H3JKI0"/>
<dbReference type="InterPro" id="IPR029058">
    <property type="entry name" value="AB_hydrolase_fold"/>
</dbReference>
<evidence type="ECO:0000256" key="5">
    <source>
        <dbReference type="SAM" id="SignalP"/>
    </source>
</evidence>
<dbReference type="EMBL" id="KB467876">
    <property type="protein sequence ID" value="PCH36507.1"/>
    <property type="molecule type" value="Genomic_DNA"/>
</dbReference>
<dbReference type="Gene3D" id="3.40.50.1820">
    <property type="entry name" value="alpha/beta hydrolase"/>
    <property type="match status" value="1"/>
</dbReference>
<evidence type="ECO:0000256" key="4">
    <source>
        <dbReference type="ARBA" id="ARBA00048461"/>
    </source>
</evidence>
<keyword evidence="1" id="KW-1015">Disulfide bond</keyword>
<dbReference type="InterPro" id="IPR002921">
    <property type="entry name" value="Fungal_lipase-type"/>
</dbReference>
<dbReference type="CDD" id="cd00519">
    <property type="entry name" value="Lipase_3"/>
    <property type="match status" value="1"/>
</dbReference>
<reference evidence="7 8" key="1">
    <citation type="journal article" date="2012" name="Science">
        <title>The Paleozoic origin of enzymatic lignin decomposition reconstructed from 31 fungal genomes.</title>
        <authorList>
            <person name="Floudas D."/>
            <person name="Binder M."/>
            <person name="Riley R."/>
            <person name="Barry K."/>
            <person name="Blanchette R.A."/>
            <person name="Henrissat B."/>
            <person name="Martinez A.T."/>
            <person name="Otillar R."/>
            <person name="Spatafora J.W."/>
            <person name="Yadav J.S."/>
            <person name="Aerts A."/>
            <person name="Benoit I."/>
            <person name="Boyd A."/>
            <person name="Carlson A."/>
            <person name="Copeland A."/>
            <person name="Coutinho P.M."/>
            <person name="de Vries R.P."/>
            <person name="Ferreira P."/>
            <person name="Findley K."/>
            <person name="Foster B."/>
            <person name="Gaskell J."/>
            <person name="Glotzer D."/>
            <person name="Gorecki P."/>
            <person name="Heitman J."/>
            <person name="Hesse C."/>
            <person name="Hori C."/>
            <person name="Igarashi K."/>
            <person name="Jurgens J.A."/>
            <person name="Kallen N."/>
            <person name="Kersten P."/>
            <person name="Kohler A."/>
            <person name="Kuees U."/>
            <person name="Kumar T.K.A."/>
            <person name="Kuo A."/>
            <person name="LaButti K."/>
            <person name="Larrondo L.F."/>
            <person name="Lindquist E."/>
            <person name="Ling A."/>
            <person name="Lombard V."/>
            <person name="Lucas S."/>
            <person name="Lundell T."/>
            <person name="Martin R."/>
            <person name="McLaughlin D.J."/>
            <person name="Morgenstern I."/>
            <person name="Morin E."/>
            <person name="Murat C."/>
            <person name="Nagy L.G."/>
            <person name="Nolan M."/>
            <person name="Ohm R.A."/>
            <person name="Patyshakuliyeva A."/>
            <person name="Rokas A."/>
            <person name="Ruiz-Duenas F.J."/>
            <person name="Sabat G."/>
            <person name="Salamov A."/>
            <person name="Samejima M."/>
            <person name="Schmutz J."/>
            <person name="Slot J.C."/>
            <person name="St John F."/>
            <person name="Stenlid J."/>
            <person name="Sun H."/>
            <person name="Sun S."/>
            <person name="Syed K."/>
            <person name="Tsang A."/>
            <person name="Wiebenga A."/>
            <person name="Young D."/>
            <person name="Pisabarro A."/>
            <person name="Eastwood D.C."/>
            <person name="Martin F."/>
            <person name="Cullen D."/>
            <person name="Grigoriev I.V."/>
            <person name="Hibbett D.S."/>
        </authorList>
    </citation>
    <scope>NUCLEOTIDE SEQUENCE [LARGE SCALE GENOMIC DNA]</scope>
    <source>
        <strain evidence="7 8">MD-104</strain>
    </source>
</reference>
<dbReference type="PANTHER" id="PTHR45856">
    <property type="entry name" value="ALPHA/BETA-HYDROLASES SUPERFAMILY PROTEIN"/>
    <property type="match status" value="1"/>
</dbReference>
<dbReference type="AlphaFoldDB" id="A0A2H3JKI0"/>
<accession>A0A2H3JKI0</accession>
<dbReference type="GO" id="GO:0016787">
    <property type="term" value="F:hydrolase activity"/>
    <property type="evidence" value="ECO:0007669"/>
    <property type="project" value="UniProtKB-KW"/>
</dbReference>
<keyword evidence="5" id="KW-0732">Signal</keyword>
<name>A0A2H3JKI0_WOLCO</name>
<dbReference type="Pfam" id="PF01764">
    <property type="entry name" value="Lipase_3"/>
    <property type="match status" value="1"/>
</dbReference>
<dbReference type="PANTHER" id="PTHR45856:SF25">
    <property type="entry name" value="FUNGAL LIPASE-LIKE DOMAIN-CONTAINING PROTEIN"/>
    <property type="match status" value="1"/>
</dbReference>
<dbReference type="InterPro" id="IPR051218">
    <property type="entry name" value="Sec_MonoDiacylglyc_Lipase"/>
</dbReference>
<proteinExistence type="inferred from homology"/>
<dbReference type="OrthoDB" id="426718at2759"/>
<comment type="catalytic activity">
    <reaction evidence="4">
        <text>a monoacylglycerol + H2O = glycerol + a fatty acid + H(+)</text>
        <dbReference type="Rhea" id="RHEA:15245"/>
        <dbReference type="ChEBI" id="CHEBI:15377"/>
        <dbReference type="ChEBI" id="CHEBI:15378"/>
        <dbReference type="ChEBI" id="CHEBI:17408"/>
        <dbReference type="ChEBI" id="CHEBI:17754"/>
        <dbReference type="ChEBI" id="CHEBI:28868"/>
    </reaction>
</comment>
<feature type="domain" description="Fungal lipase-type" evidence="6">
    <location>
        <begin position="112"/>
        <end position="253"/>
    </location>
</feature>
<organism evidence="7 8">
    <name type="scientific">Wolfiporia cocos (strain MD-104)</name>
    <name type="common">Brown rot fungus</name>
    <dbReference type="NCBI Taxonomy" id="742152"/>
    <lineage>
        <taxon>Eukaryota</taxon>
        <taxon>Fungi</taxon>
        <taxon>Dikarya</taxon>
        <taxon>Basidiomycota</taxon>
        <taxon>Agaricomycotina</taxon>
        <taxon>Agaricomycetes</taxon>
        <taxon>Polyporales</taxon>
        <taxon>Phaeolaceae</taxon>
        <taxon>Wolfiporia</taxon>
    </lineage>
</organism>
<dbReference type="SUPFAM" id="SSF53474">
    <property type="entry name" value="alpha/beta-Hydrolases"/>
    <property type="match status" value="1"/>
</dbReference>
<evidence type="ECO:0000256" key="1">
    <source>
        <dbReference type="ARBA" id="ARBA00023157"/>
    </source>
</evidence>
<comment type="similarity">
    <text evidence="2">Belongs to the AB hydrolase superfamily. Lipase family. Class 3 subfamily.</text>
</comment>
<keyword evidence="7" id="KW-0378">Hydrolase</keyword>
<dbReference type="GO" id="GO:0006629">
    <property type="term" value="P:lipid metabolic process"/>
    <property type="evidence" value="ECO:0007669"/>
    <property type="project" value="InterPro"/>
</dbReference>
<feature type="chain" id="PRO_5013581413" evidence="5">
    <location>
        <begin position="22"/>
        <end position="296"/>
    </location>
</feature>
<keyword evidence="8" id="KW-1185">Reference proteome</keyword>
<evidence type="ECO:0000313" key="8">
    <source>
        <dbReference type="Proteomes" id="UP000218811"/>
    </source>
</evidence>
<dbReference type="OMA" id="HRWYTIY"/>
<evidence type="ECO:0000259" key="6">
    <source>
        <dbReference type="Pfam" id="PF01764"/>
    </source>
</evidence>